<dbReference type="InterPro" id="IPR045214">
    <property type="entry name" value="Surf1/Surf4"/>
</dbReference>
<keyword evidence="6" id="KW-1003">Cell membrane</keyword>
<comment type="caution">
    <text evidence="6">Lacks conserved residue(s) required for the propagation of feature annotation.</text>
</comment>
<accession>Q0AMH4</accession>
<dbReference type="Pfam" id="PF02104">
    <property type="entry name" value="SURF1"/>
    <property type="match status" value="1"/>
</dbReference>
<comment type="similarity">
    <text evidence="2 6">Belongs to the SURF1 family.</text>
</comment>
<dbReference type="OrthoDB" id="6079986at2"/>
<dbReference type="RefSeq" id="WP_011644164.1">
    <property type="nucleotide sequence ID" value="NC_008347.1"/>
</dbReference>
<dbReference type="Proteomes" id="UP000001964">
    <property type="component" value="Chromosome"/>
</dbReference>
<organism evidence="7 8">
    <name type="scientific">Maricaulis maris (strain MCS10)</name>
    <name type="common">Caulobacter maris</name>
    <dbReference type="NCBI Taxonomy" id="394221"/>
    <lineage>
        <taxon>Bacteria</taxon>
        <taxon>Pseudomonadati</taxon>
        <taxon>Pseudomonadota</taxon>
        <taxon>Alphaproteobacteria</taxon>
        <taxon>Maricaulales</taxon>
        <taxon>Maricaulaceae</taxon>
        <taxon>Maricaulis</taxon>
    </lineage>
</organism>
<dbReference type="eggNOG" id="COG3346">
    <property type="taxonomic scope" value="Bacteria"/>
</dbReference>
<evidence type="ECO:0000256" key="5">
    <source>
        <dbReference type="ARBA" id="ARBA00023136"/>
    </source>
</evidence>
<dbReference type="InterPro" id="IPR002994">
    <property type="entry name" value="Surf1/Shy1"/>
</dbReference>
<dbReference type="CDD" id="cd06662">
    <property type="entry name" value="SURF1"/>
    <property type="match status" value="1"/>
</dbReference>
<name>Q0AMH4_MARMM</name>
<evidence type="ECO:0000313" key="8">
    <source>
        <dbReference type="Proteomes" id="UP000001964"/>
    </source>
</evidence>
<keyword evidence="3 6" id="KW-0812">Transmembrane</keyword>
<dbReference type="GO" id="GO:0005886">
    <property type="term" value="C:plasma membrane"/>
    <property type="evidence" value="ECO:0007669"/>
    <property type="project" value="UniProtKB-SubCell"/>
</dbReference>
<comment type="subcellular location">
    <subcellularLocation>
        <location evidence="6">Cell membrane</location>
        <topology evidence="6">Multi-pass membrane protein</topology>
    </subcellularLocation>
    <subcellularLocation>
        <location evidence="1">Membrane</location>
    </subcellularLocation>
</comment>
<evidence type="ECO:0000256" key="3">
    <source>
        <dbReference type="ARBA" id="ARBA00022692"/>
    </source>
</evidence>
<reference evidence="7 8" key="1">
    <citation type="submission" date="2006-08" db="EMBL/GenBank/DDBJ databases">
        <title>Complete sequence of Maricaulis maris MCS10.</title>
        <authorList>
            <consortium name="US DOE Joint Genome Institute"/>
            <person name="Copeland A."/>
            <person name="Lucas S."/>
            <person name="Lapidus A."/>
            <person name="Barry K."/>
            <person name="Detter J.C."/>
            <person name="Glavina del Rio T."/>
            <person name="Hammon N."/>
            <person name="Israni S."/>
            <person name="Dalin E."/>
            <person name="Tice H."/>
            <person name="Pitluck S."/>
            <person name="Saunders E."/>
            <person name="Brettin T."/>
            <person name="Bruce D."/>
            <person name="Han C."/>
            <person name="Tapia R."/>
            <person name="Gilna P."/>
            <person name="Schmutz J."/>
            <person name="Larimer F."/>
            <person name="Land M."/>
            <person name="Hauser L."/>
            <person name="Kyrpides N."/>
            <person name="Mikhailova N."/>
            <person name="Viollier P."/>
            <person name="Stephens C."/>
            <person name="Richardson P."/>
        </authorList>
    </citation>
    <scope>NUCLEOTIDE SEQUENCE [LARGE SCALE GENOMIC DNA]</scope>
    <source>
        <strain evidence="7 8">MCS10</strain>
    </source>
</reference>
<dbReference type="KEGG" id="mmr:Mmar10_2227"/>
<gene>
    <name evidence="7" type="ordered locus">Mmar10_2227</name>
</gene>
<keyword evidence="4 6" id="KW-1133">Transmembrane helix</keyword>
<proteinExistence type="inferred from homology"/>
<dbReference type="HOGENOM" id="CLU_047737_4_1_5"/>
<keyword evidence="8" id="KW-1185">Reference proteome</keyword>
<dbReference type="PROSITE" id="PS50895">
    <property type="entry name" value="SURF1"/>
    <property type="match status" value="1"/>
</dbReference>
<dbReference type="STRING" id="394221.Mmar10_2227"/>
<dbReference type="EMBL" id="CP000449">
    <property type="protein sequence ID" value="ABI66519.1"/>
    <property type="molecule type" value="Genomic_DNA"/>
</dbReference>
<evidence type="ECO:0000256" key="4">
    <source>
        <dbReference type="ARBA" id="ARBA00022989"/>
    </source>
</evidence>
<evidence type="ECO:0000256" key="2">
    <source>
        <dbReference type="ARBA" id="ARBA00007165"/>
    </source>
</evidence>
<dbReference type="AlphaFoldDB" id="Q0AMH4"/>
<dbReference type="PANTHER" id="PTHR23427:SF2">
    <property type="entry name" value="SURFEIT LOCUS PROTEIN 1"/>
    <property type="match status" value="1"/>
</dbReference>
<sequence length="237" mass="25763" precursor="true">MPRFRPLPVLTVFTLASLVLLVTLGGWQMQRMAWKSDLITAYEARGAAVSFREAICSPAEGVFSPPVTGPVPLTGQTLRLYTLRDTAGWMRLALMRAPACAAGEPVRYLLVEVAFEDWATGERTPVQNWRVETPPTAGLFTPGNDPDTNAWYSHDAETMATALGVDPTALLDVWARADNGMPLSLSQTPPAKHLGYALTWYGLALALIGVYLALHASRGRLRLSKPSQGGDKDKKAE</sequence>
<evidence type="ECO:0000256" key="1">
    <source>
        <dbReference type="ARBA" id="ARBA00004370"/>
    </source>
</evidence>
<protein>
    <recommendedName>
        <fullName evidence="6">SURF1-like protein</fullName>
    </recommendedName>
</protein>
<evidence type="ECO:0000313" key="7">
    <source>
        <dbReference type="EMBL" id="ABI66519.1"/>
    </source>
</evidence>
<evidence type="ECO:0000256" key="6">
    <source>
        <dbReference type="RuleBase" id="RU363076"/>
    </source>
</evidence>
<dbReference type="PANTHER" id="PTHR23427">
    <property type="entry name" value="SURFEIT LOCUS PROTEIN"/>
    <property type="match status" value="1"/>
</dbReference>
<feature type="transmembrane region" description="Helical" evidence="6">
    <location>
        <begin position="194"/>
        <end position="214"/>
    </location>
</feature>
<keyword evidence="5 6" id="KW-0472">Membrane</keyword>